<accession>A0A151IT95</accession>
<name>A0A151IT95_9HYME</name>
<feature type="region of interest" description="Disordered" evidence="1">
    <location>
        <begin position="142"/>
        <end position="162"/>
    </location>
</feature>
<feature type="region of interest" description="Disordered" evidence="1">
    <location>
        <begin position="1"/>
        <end position="45"/>
    </location>
</feature>
<feature type="compositionally biased region" description="Low complexity" evidence="1">
    <location>
        <begin position="14"/>
        <end position="31"/>
    </location>
</feature>
<evidence type="ECO:0000313" key="3">
    <source>
        <dbReference type="Proteomes" id="UP000078492"/>
    </source>
</evidence>
<sequence length="241" mass="26367">DANGALPRRKRLGPACSKAAARRAGAPLVAPEDSAGPPSRTGSCASLESLAGESCKRPATVVISSPGSDRGEDSAKRSRALWRYGSSAIAKAVKKSKNLKGTMVRDLWDAFRDRREERAWAEEKRLLLRENRRLLAEKAKLERGRDKSPLPCRGKDGSARGEMAIRREVLPMDISGPNSSAGARSPVLTRDRAARWNLQTRSPPPAPVRLLITEEDFRQPWYRPAVGGTSRQMNPQTPPPS</sequence>
<gene>
    <name evidence="2" type="ORF">ALC57_17670</name>
</gene>
<protein>
    <submittedName>
        <fullName evidence="2">Uncharacterized protein</fullName>
    </submittedName>
</protein>
<dbReference type="EMBL" id="KQ981028">
    <property type="protein sequence ID" value="KYN10198.1"/>
    <property type="molecule type" value="Genomic_DNA"/>
</dbReference>
<organism evidence="2 3">
    <name type="scientific">Trachymyrmex cornetzi</name>
    <dbReference type="NCBI Taxonomy" id="471704"/>
    <lineage>
        <taxon>Eukaryota</taxon>
        <taxon>Metazoa</taxon>
        <taxon>Ecdysozoa</taxon>
        <taxon>Arthropoda</taxon>
        <taxon>Hexapoda</taxon>
        <taxon>Insecta</taxon>
        <taxon>Pterygota</taxon>
        <taxon>Neoptera</taxon>
        <taxon>Endopterygota</taxon>
        <taxon>Hymenoptera</taxon>
        <taxon>Apocrita</taxon>
        <taxon>Aculeata</taxon>
        <taxon>Formicoidea</taxon>
        <taxon>Formicidae</taxon>
        <taxon>Myrmicinae</taxon>
        <taxon>Trachymyrmex</taxon>
    </lineage>
</organism>
<feature type="non-terminal residue" evidence="2">
    <location>
        <position position="1"/>
    </location>
</feature>
<keyword evidence="3" id="KW-1185">Reference proteome</keyword>
<reference evidence="2 3" key="1">
    <citation type="submission" date="2015-09" db="EMBL/GenBank/DDBJ databases">
        <title>Trachymyrmex cornetzi WGS genome.</title>
        <authorList>
            <person name="Nygaard S."/>
            <person name="Hu H."/>
            <person name="Boomsma J."/>
            <person name="Zhang G."/>
        </authorList>
    </citation>
    <scope>NUCLEOTIDE SEQUENCE [LARGE SCALE GENOMIC DNA]</scope>
    <source>
        <strain evidence="2">Tcor2-1</strain>
        <tissue evidence="2">Whole body</tissue>
    </source>
</reference>
<proteinExistence type="predicted"/>
<dbReference type="Proteomes" id="UP000078492">
    <property type="component" value="Unassembled WGS sequence"/>
</dbReference>
<dbReference type="AlphaFoldDB" id="A0A151IT95"/>
<evidence type="ECO:0000313" key="2">
    <source>
        <dbReference type="EMBL" id="KYN10198.1"/>
    </source>
</evidence>
<evidence type="ECO:0000256" key="1">
    <source>
        <dbReference type="SAM" id="MobiDB-lite"/>
    </source>
</evidence>